<reference evidence="1" key="2">
    <citation type="submission" date="2020-09" db="EMBL/GenBank/DDBJ databases">
        <authorList>
            <person name="Sun Q."/>
            <person name="Kim S."/>
        </authorList>
    </citation>
    <scope>NUCLEOTIDE SEQUENCE</scope>
    <source>
        <strain evidence="1">KCTC 23077</strain>
    </source>
</reference>
<reference evidence="1" key="1">
    <citation type="journal article" date="2014" name="Int. J. Syst. Evol. Microbiol.">
        <title>Complete genome sequence of Corynebacterium casei LMG S-19264T (=DSM 44701T), isolated from a smear-ripened cheese.</title>
        <authorList>
            <consortium name="US DOE Joint Genome Institute (JGI-PGF)"/>
            <person name="Walter F."/>
            <person name="Albersmeier A."/>
            <person name="Kalinowski J."/>
            <person name="Ruckert C."/>
        </authorList>
    </citation>
    <scope>NUCLEOTIDE SEQUENCE</scope>
    <source>
        <strain evidence="1">KCTC 23077</strain>
    </source>
</reference>
<dbReference type="AlphaFoldDB" id="A0A918SZW7"/>
<accession>A0A918SZW7</accession>
<gene>
    <name evidence="1" type="ORF">GCM10007067_13670</name>
</gene>
<dbReference type="Gene3D" id="1.10.340.20">
    <property type="entry name" value="Apc36109-like domain"/>
    <property type="match status" value="1"/>
</dbReference>
<name>A0A918SZW7_9GAMM</name>
<organism evidence="1 2">
    <name type="scientific">Cognatilysobacter bugurensis</name>
    <dbReference type="NCBI Taxonomy" id="543356"/>
    <lineage>
        <taxon>Bacteria</taxon>
        <taxon>Pseudomonadati</taxon>
        <taxon>Pseudomonadota</taxon>
        <taxon>Gammaproteobacteria</taxon>
        <taxon>Lysobacterales</taxon>
        <taxon>Lysobacteraceae</taxon>
        <taxon>Cognatilysobacter</taxon>
    </lineage>
</organism>
<evidence type="ECO:0000313" key="2">
    <source>
        <dbReference type="Proteomes" id="UP000646426"/>
    </source>
</evidence>
<sequence length="98" mass="10762">MRDRSDYKMALEIVGRLIRAWDPYSLIAEGAPADEFGDEIAKIVARIPRCRDVEDVAKAISAVFSDAFEPGGFSPVDCFEPAQEIYMALGRAKLLPAA</sequence>
<evidence type="ECO:0000313" key="1">
    <source>
        <dbReference type="EMBL" id="GHA77497.1"/>
    </source>
</evidence>
<protein>
    <recommendedName>
        <fullName evidence="3">DUF1871 family protein</fullName>
    </recommendedName>
</protein>
<evidence type="ECO:0008006" key="3">
    <source>
        <dbReference type="Google" id="ProtNLM"/>
    </source>
</evidence>
<comment type="caution">
    <text evidence="1">The sequence shown here is derived from an EMBL/GenBank/DDBJ whole genome shotgun (WGS) entry which is preliminary data.</text>
</comment>
<proteinExistence type="predicted"/>
<dbReference type="EMBL" id="BMYD01000001">
    <property type="protein sequence ID" value="GHA77497.1"/>
    <property type="molecule type" value="Genomic_DNA"/>
</dbReference>
<dbReference type="SUPFAM" id="SSF116922">
    <property type="entry name" value="YugE-like"/>
    <property type="match status" value="1"/>
</dbReference>
<dbReference type="Pfam" id="PF08958">
    <property type="entry name" value="DUF1871"/>
    <property type="match status" value="1"/>
</dbReference>
<dbReference type="InterPro" id="IPR023162">
    <property type="entry name" value="Apc36109-like_dom_sf"/>
</dbReference>
<keyword evidence="2" id="KW-1185">Reference proteome</keyword>
<dbReference type="InterPro" id="IPR015053">
    <property type="entry name" value="DUF1871"/>
</dbReference>
<dbReference type="Proteomes" id="UP000646426">
    <property type="component" value="Unassembled WGS sequence"/>
</dbReference>